<dbReference type="InterPro" id="IPR015683">
    <property type="entry name" value="Ionotropic_Glu_rcpt"/>
</dbReference>
<dbReference type="EMBL" id="OX459119">
    <property type="protein sequence ID" value="CAI9094778.1"/>
    <property type="molecule type" value="Genomic_DNA"/>
</dbReference>
<dbReference type="Proteomes" id="UP001161247">
    <property type="component" value="Chromosome 2"/>
</dbReference>
<gene>
    <name evidence="1" type="ORF">OLC1_LOCUS5878</name>
</gene>
<dbReference type="PANTHER" id="PTHR34836">
    <property type="entry name" value="OS06G0188250 PROTEIN"/>
    <property type="match status" value="1"/>
</dbReference>
<evidence type="ECO:0000313" key="2">
    <source>
        <dbReference type="Proteomes" id="UP001161247"/>
    </source>
</evidence>
<organism evidence="1 2">
    <name type="scientific">Oldenlandia corymbosa var. corymbosa</name>
    <dbReference type="NCBI Taxonomy" id="529605"/>
    <lineage>
        <taxon>Eukaryota</taxon>
        <taxon>Viridiplantae</taxon>
        <taxon>Streptophyta</taxon>
        <taxon>Embryophyta</taxon>
        <taxon>Tracheophyta</taxon>
        <taxon>Spermatophyta</taxon>
        <taxon>Magnoliopsida</taxon>
        <taxon>eudicotyledons</taxon>
        <taxon>Gunneridae</taxon>
        <taxon>Pentapetalae</taxon>
        <taxon>asterids</taxon>
        <taxon>lamiids</taxon>
        <taxon>Gentianales</taxon>
        <taxon>Rubiaceae</taxon>
        <taxon>Rubioideae</taxon>
        <taxon>Spermacoceae</taxon>
        <taxon>Hedyotis-Oldenlandia complex</taxon>
        <taxon>Oldenlandia</taxon>
    </lineage>
</organism>
<reference evidence="1" key="1">
    <citation type="submission" date="2023-03" db="EMBL/GenBank/DDBJ databases">
        <authorList>
            <person name="Julca I."/>
        </authorList>
    </citation>
    <scope>NUCLEOTIDE SEQUENCE</scope>
</reference>
<protein>
    <submittedName>
        <fullName evidence="1">OLC1v1030572C1</fullName>
    </submittedName>
</protein>
<dbReference type="AlphaFoldDB" id="A0AAV1CI88"/>
<accession>A0AAV1CI88</accession>
<name>A0AAV1CI88_OLDCO</name>
<proteinExistence type="predicted"/>
<dbReference type="PANTHER" id="PTHR34836:SF1">
    <property type="entry name" value="OS09G0428600 PROTEIN"/>
    <property type="match status" value="1"/>
</dbReference>
<sequence length="116" mass="13012">MEKKFNSFLFSIIFFVSKLFVPPPPPTMAAAAAKKNNTVAINVGVVLDMDIFGQVALSCISMALLDFYVSHDHYKTQVVLNVRDSKEDVLVAALQFKEIGYDGRQNLWIDIARRTT</sequence>
<evidence type="ECO:0000313" key="1">
    <source>
        <dbReference type="EMBL" id="CAI9094778.1"/>
    </source>
</evidence>
<keyword evidence="2" id="KW-1185">Reference proteome</keyword>